<evidence type="ECO:0000313" key="3">
    <source>
        <dbReference type="Proteomes" id="UP000823775"/>
    </source>
</evidence>
<gene>
    <name evidence="2" type="ORF">HAX54_030932</name>
</gene>
<evidence type="ECO:0000313" key="2">
    <source>
        <dbReference type="EMBL" id="MCD7456219.1"/>
    </source>
</evidence>
<organism evidence="2 3">
    <name type="scientific">Datura stramonium</name>
    <name type="common">Jimsonweed</name>
    <name type="synonym">Common thornapple</name>
    <dbReference type="NCBI Taxonomy" id="4076"/>
    <lineage>
        <taxon>Eukaryota</taxon>
        <taxon>Viridiplantae</taxon>
        <taxon>Streptophyta</taxon>
        <taxon>Embryophyta</taxon>
        <taxon>Tracheophyta</taxon>
        <taxon>Spermatophyta</taxon>
        <taxon>Magnoliopsida</taxon>
        <taxon>eudicotyledons</taxon>
        <taxon>Gunneridae</taxon>
        <taxon>Pentapetalae</taxon>
        <taxon>asterids</taxon>
        <taxon>lamiids</taxon>
        <taxon>Solanales</taxon>
        <taxon>Solanaceae</taxon>
        <taxon>Solanoideae</taxon>
        <taxon>Datureae</taxon>
        <taxon>Datura</taxon>
    </lineage>
</organism>
<dbReference type="EMBL" id="JACEIK010000389">
    <property type="protein sequence ID" value="MCD7456219.1"/>
    <property type="molecule type" value="Genomic_DNA"/>
</dbReference>
<feature type="region of interest" description="Disordered" evidence="1">
    <location>
        <begin position="65"/>
        <end position="93"/>
    </location>
</feature>
<protein>
    <submittedName>
        <fullName evidence="2">Uncharacterized protein</fullName>
    </submittedName>
</protein>
<proteinExistence type="predicted"/>
<name>A0ABS8SCD0_DATST</name>
<keyword evidence="3" id="KW-1185">Reference proteome</keyword>
<accession>A0ABS8SCD0</accession>
<comment type="caution">
    <text evidence="2">The sequence shown here is derived from an EMBL/GenBank/DDBJ whole genome shotgun (WGS) entry which is preliminary data.</text>
</comment>
<evidence type="ECO:0000256" key="1">
    <source>
        <dbReference type="SAM" id="MobiDB-lite"/>
    </source>
</evidence>
<dbReference type="Proteomes" id="UP000823775">
    <property type="component" value="Unassembled WGS sequence"/>
</dbReference>
<reference evidence="2 3" key="1">
    <citation type="journal article" date="2021" name="BMC Genomics">
        <title>Datura genome reveals duplications of psychoactive alkaloid biosynthetic genes and high mutation rate following tissue culture.</title>
        <authorList>
            <person name="Rajewski A."/>
            <person name="Carter-House D."/>
            <person name="Stajich J."/>
            <person name="Litt A."/>
        </authorList>
    </citation>
    <scope>NUCLEOTIDE SEQUENCE [LARGE SCALE GENOMIC DNA]</scope>
    <source>
        <strain evidence="2">AR-01</strain>
    </source>
</reference>
<sequence length="93" mass="9393">MAEKTRNSKIATKVDPAIATLQFNEAALGDSVGEPLGLAPMDDGGRTPLLVGKLLAVVPMDNGRRASLPEGAEAGVSAVGGTGGDDTRESDCL</sequence>